<evidence type="ECO:0000313" key="1">
    <source>
        <dbReference type="EMBL" id="MBB5720790.1"/>
    </source>
</evidence>
<protein>
    <submittedName>
        <fullName evidence="1">Uncharacterized protein</fullName>
    </submittedName>
</protein>
<sequence length="476" mass="52668">MSKKTLNKANLAALGAEQLADLLMEVSTGSADIKRRLRLELSHHLGASELARDVRKRLASLRKSTSFIGWRKRKALVKDLTTQANMITDKIAPEDPTIAFDLLWDFIEIAPFIYGRVDDSRGDVGDVFRAALLHFADIAPRALIDPETLADKVWTAIQDNGFGEWDGISALLAPTLGATGLAHLKANVQAYADAPQKPDPDDHAAIQFLRQLRGDTDYTASRKARFVKSCMQEIAAAAGDTQAYIAQYSDADLKRKDIAAEVAQLLLDDDDPTAALDLLLDAHQDGRDFGRAAWDTAYIAALIALDRLADAQDHRWACFESSLDAQHLRDYLKVLPDFEDVDAETEALAFAADYPDFSTALAFFINWPNLRAAADLVLARADEINGDHYALLTPAADVLREKHPLSAVLLWRRMIDYALGQGRSTRYAHAADNLSDCGLCDAEITDYHGFPDHAHYLQALRNRHDRKTSFWAKTAG</sequence>
<dbReference type="EMBL" id="JACIJM010000001">
    <property type="protein sequence ID" value="MBB5720790.1"/>
    <property type="molecule type" value="Genomic_DNA"/>
</dbReference>
<gene>
    <name evidence="1" type="ORF">FHS72_000394</name>
</gene>
<dbReference type="Pfam" id="PF21810">
    <property type="entry name" value="DUF6880"/>
    <property type="match status" value="1"/>
</dbReference>
<comment type="caution">
    <text evidence="1">The sequence shown here is derived from an EMBL/GenBank/DDBJ whole genome shotgun (WGS) entry which is preliminary data.</text>
</comment>
<keyword evidence="2" id="KW-1185">Reference proteome</keyword>
<organism evidence="1 2">
    <name type="scientific">Yoonia ponticola</name>
    <dbReference type="NCBI Taxonomy" id="1524255"/>
    <lineage>
        <taxon>Bacteria</taxon>
        <taxon>Pseudomonadati</taxon>
        <taxon>Pseudomonadota</taxon>
        <taxon>Alphaproteobacteria</taxon>
        <taxon>Rhodobacterales</taxon>
        <taxon>Paracoccaceae</taxon>
        <taxon>Yoonia</taxon>
    </lineage>
</organism>
<dbReference type="AlphaFoldDB" id="A0A7W9EY63"/>
<dbReference type="InterPro" id="IPR049245">
    <property type="entry name" value="DUF6880"/>
</dbReference>
<proteinExistence type="predicted"/>
<dbReference type="Proteomes" id="UP000535415">
    <property type="component" value="Unassembled WGS sequence"/>
</dbReference>
<name>A0A7W9EY63_9RHOB</name>
<reference evidence="1 2" key="1">
    <citation type="submission" date="2020-08" db="EMBL/GenBank/DDBJ databases">
        <title>Genomic Encyclopedia of Type Strains, Phase IV (KMG-IV): sequencing the most valuable type-strain genomes for metagenomic binning, comparative biology and taxonomic classification.</title>
        <authorList>
            <person name="Goeker M."/>
        </authorList>
    </citation>
    <scope>NUCLEOTIDE SEQUENCE [LARGE SCALE GENOMIC DNA]</scope>
    <source>
        <strain evidence="1 2">DSM 101064</strain>
    </source>
</reference>
<accession>A0A7W9EY63</accession>
<evidence type="ECO:0000313" key="2">
    <source>
        <dbReference type="Proteomes" id="UP000535415"/>
    </source>
</evidence>
<dbReference type="RefSeq" id="WP_183524717.1">
    <property type="nucleotide sequence ID" value="NZ_JACIJM010000001.1"/>
</dbReference>